<evidence type="ECO:0000313" key="1">
    <source>
        <dbReference type="EMBL" id="GED05412.1"/>
    </source>
</evidence>
<organism evidence="1 2">
    <name type="scientific">Glutamicibacter uratoxydans</name>
    <name type="common">Arthrobacter uratoxydans</name>
    <dbReference type="NCBI Taxonomy" id="43667"/>
    <lineage>
        <taxon>Bacteria</taxon>
        <taxon>Bacillati</taxon>
        <taxon>Actinomycetota</taxon>
        <taxon>Actinomycetes</taxon>
        <taxon>Micrococcales</taxon>
        <taxon>Micrococcaceae</taxon>
        <taxon>Glutamicibacter</taxon>
    </lineage>
</organism>
<dbReference type="AlphaFoldDB" id="A0A4Y4DJF9"/>
<accession>A0A4Y4DJF9</accession>
<comment type="caution">
    <text evidence="1">The sequence shown here is derived from an EMBL/GenBank/DDBJ whole genome shotgun (WGS) entry which is preliminary data.</text>
</comment>
<dbReference type="Gene3D" id="1.20.120.450">
    <property type="entry name" value="dinb family like domain"/>
    <property type="match status" value="1"/>
</dbReference>
<dbReference type="InterPro" id="IPR034660">
    <property type="entry name" value="DinB/YfiT-like"/>
</dbReference>
<keyword evidence="2" id="KW-1185">Reference proteome</keyword>
<reference evidence="1 2" key="1">
    <citation type="submission" date="2019-06" db="EMBL/GenBank/DDBJ databases">
        <title>Whole genome shotgun sequence of Glutamicibacter uratoxydans NBRC 15515.</title>
        <authorList>
            <person name="Hosoyama A."/>
            <person name="Uohara A."/>
            <person name="Ohji S."/>
            <person name="Ichikawa N."/>
        </authorList>
    </citation>
    <scope>NUCLEOTIDE SEQUENCE [LARGE SCALE GENOMIC DNA]</scope>
    <source>
        <strain evidence="1 2">NBRC 15515</strain>
    </source>
</reference>
<dbReference type="Proteomes" id="UP000316612">
    <property type="component" value="Unassembled WGS sequence"/>
</dbReference>
<sequence length="192" mass="20892">MPPNIDSTQDLPALLIHELRQIRAALNGLSTKQAASRPTVSALSLSSIAMHCAQVAHGWLVTAQRAPEFVPIADYPGISAQLGFTRMHEGAEDLADVPVEAVRRQLDRSIEFIESNGLTLFELDVRVPLGDRQWPGVEGSVSGLWVWQHLIAEVARHAGHADILRESIDHALSEDLTELDAPASDASNQQQS</sequence>
<dbReference type="InterPro" id="IPR007061">
    <property type="entry name" value="MST-like"/>
</dbReference>
<proteinExistence type="predicted"/>
<dbReference type="SUPFAM" id="SSF109854">
    <property type="entry name" value="DinB/YfiT-like putative metalloenzymes"/>
    <property type="match status" value="1"/>
</dbReference>
<dbReference type="EMBL" id="BJNY01000005">
    <property type="protein sequence ID" value="GED05412.1"/>
    <property type="molecule type" value="Genomic_DNA"/>
</dbReference>
<name>A0A4Y4DJF9_GLUUR</name>
<gene>
    <name evidence="1" type="ORF">AUR04nite_09440</name>
</gene>
<evidence type="ECO:0000313" key="2">
    <source>
        <dbReference type="Proteomes" id="UP000316612"/>
    </source>
</evidence>
<protein>
    <recommendedName>
        <fullName evidence="3">Mini-circle protein</fullName>
    </recommendedName>
</protein>
<evidence type="ECO:0008006" key="3">
    <source>
        <dbReference type="Google" id="ProtNLM"/>
    </source>
</evidence>
<dbReference type="Pfam" id="PF04978">
    <property type="entry name" value="MST"/>
    <property type="match status" value="1"/>
</dbReference>